<feature type="compositionally biased region" description="Polar residues" evidence="1">
    <location>
        <begin position="1"/>
        <end position="10"/>
    </location>
</feature>
<name>A0AAV4YC05_CAEEX</name>
<evidence type="ECO:0000256" key="1">
    <source>
        <dbReference type="SAM" id="MobiDB-lite"/>
    </source>
</evidence>
<accession>A0AAV4YC05</accession>
<dbReference type="AlphaFoldDB" id="A0AAV4YC05"/>
<evidence type="ECO:0000313" key="2">
    <source>
        <dbReference type="EMBL" id="GIZ04538.1"/>
    </source>
</evidence>
<comment type="caution">
    <text evidence="2">The sequence shown here is derived from an EMBL/GenBank/DDBJ whole genome shotgun (WGS) entry which is preliminary data.</text>
</comment>
<evidence type="ECO:0000313" key="3">
    <source>
        <dbReference type="Proteomes" id="UP001054945"/>
    </source>
</evidence>
<feature type="compositionally biased region" description="Low complexity" evidence="1">
    <location>
        <begin position="11"/>
        <end position="24"/>
    </location>
</feature>
<keyword evidence="3" id="KW-1185">Reference proteome</keyword>
<organism evidence="2 3">
    <name type="scientific">Caerostris extrusa</name>
    <name type="common">Bark spider</name>
    <name type="synonym">Caerostris bankana</name>
    <dbReference type="NCBI Taxonomy" id="172846"/>
    <lineage>
        <taxon>Eukaryota</taxon>
        <taxon>Metazoa</taxon>
        <taxon>Ecdysozoa</taxon>
        <taxon>Arthropoda</taxon>
        <taxon>Chelicerata</taxon>
        <taxon>Arachnida</taxon>
        <taxon>Araneae</taxon>
        <taxon>Araneomorphae</taxon>
        <taxon>Entelegynae</taxon>
        <taxon>Araneoidea</taxon>
        <taxon>Araneidae</taxon>
        <taxon>Caerostris</taxon>
    </lineage>
</organism>
<protein>
    <submittedName>
        <fullName evidence="2">Uncharacterized protein</fullName>
    </submittedName>
</protein>
<gene>
    <name evidence="2" type="ORF">CEXT_122341</name>
</gene>
<reference evidence="2 3" key="1">
    <citation type="submission" date="2021-06" db="EMBL/GenBank/DDBJ databases">
        <title>Caerostris extrusa draft genome.</title>
        <authorList>
            <person name="Kono N."/>
            <person name="Arakawa K."/>
        </authorList>
    </citation>
    <scope>NUCLEOTIDE SEQUENCE [LARGE SCALE GENOMIC DNA]</scope>
</reference>
<proteinExistence type="predicted"/>
<sequence>MPSPSKENNCSFSNNKQKGSNKSNDVQKKMEWGFIGMAGGVFELHMWEISKGHFKKKKIVIQLITARFGRHHSEFTSKQGVGWWKKWKKNKGALESLLPCVVAFAAGAAPCAICARNSNFLVSSSVAGALGREVKPGRAPRMPSSSSACGGAFEPAIIIIKFSWTAFLFRSDLSPFASELVPQGTPLQEKFRSIILCKQ</sequence>
<dbReference type="Proteomes" id="UP001054945">
    <property type="component" value="Unassembled WGS sequence"/>
</dbReference>
<feature type="region of interest" description="Disordered" evidence="1">
    <location>
        <begin position="1"/>
        <end position="24"/>
    </location>
</feature>
<dbReference type="EMBL" id="BPLR01001754">
    <property type="protein sequence ID" value="GIZ04538.1"/>
    <property type="molecule type" value="Genomic_DNA"/>
</dbReference>